<dbReference type="PANTHER" id="PTHR11487">
    <property type="entry name" value="THIOESTERASE"/>
    <property type="match status" value="1"/>
</dbReference>
<keyword evidence="4" id="KW-1185">Reference proteome</keyword>
<feature type="domain" description="Thioesterase" evidence="2">
    <location>
        <begin position="4"/>
        <end position="206"/>
    </location>
</feature>
<comment type="caution">
    <text evidence="3">The sequence shown here is derived from an EMBL/GenBank/DDBJ whole genome shotgun (WGS) entry which is preliminary data.</text>
</comment>
<dbReference type="InterPro" id="IPR029058">
    <property type="entry name" value="AB_hydrolase_fold"/>
</dbReference>
<organism evidence="3 4">
    <name type="scientific">Streptomyces longispororuber</name>
    <dbReference type="NCBI Taxonomy" id="68230"/>
    <lineage>
        <taxon>Bacteria</taxon>
        <taxon>Bacillati</taxon>
        <taxon>Actinomycetota</taxon>
        <taxon>Actinomycetes</taxon>
        <taxon>Kitasatosporales</taxon>
        <taxon>Streptomycetaceae</taxon>
        <taxon>Streptomyces</taxon>
    </lineage>
</organism>
<protein>
    <submittedName>
        <fullName evidence="3">Thioesterase</fullName>
    </submittedName>
</protein>
<dbReference type="GO" id="GO:0008610">
    <property type="term" value="P:lipid biosynthetic process"/>
    <property type="evidence" value="ECO:0007669"/>
    <property type="project" value="TreeGrafter"/>
</dbReference>
<evidence type="ECO:0000313" key="4">
    <source>
        <dbReference type="Proteomes" id="UP000608024"/>
    </source>
</evidence>
<name>A0A918ZV20_9ACTN</name>
<dbReference type="SUPFAM" id="SSF53474">
    <property type="entry name" value="alpha/beta-Hydrolases"/>
    <property type="match status" value="1"/>
</dbReference>
<accession>A0A918ZV20</accession>
<dbReference type="Gene3D" id="3.40.50.1820">
    <property type="entry name" value="alpha/beta hydrolase"/>
    <property type="match status" value="1"/>
</dbReference>
<comment type="similarity">
    <text evidence="1">Belongs to the thioesterase family.</text>
</comment>
<reference evidence="3" key="1">
    <citation type="journal article" date="2014" name="Int. J. Syst. Evol. Microbiol.">
        <title>Complete genome sequence of Corynebacterium casei LMG S-19264T (=DSM 44701T), isolated from a smear-ripened cheese.</title>
        <authorList>
            <consortium name="US DOE Joint Genome Institute (JGI-PGF)"/>
            <person name="Walter F."/>
            <person name="Albersmeier A."/>
            <person name="Kalinowski J."/>
            <person name="Ruckert C."/>
        </authorList>
    </citation>
    <scope>NUCLEOTIDE SEQUENCE</scope>
    <source>
        <strain evidence="3">JCM 4784</strain>
    </source>
</reference>
<proteinExistence type="inferred from homology"/>
<dbReference type="EMBL" id="BNBT01000069">
    <property type="protein sequence ID" value="GHE70143.1"/>
    <property type="molecule type" value="Genomic_DNA"/>
</dbReference>
<gene>
    <name evidence="3" type="ORF">GCM10018785_43290</name>
</gene>
<dbReference type="InterPro" id="IPR012223">
    <property type="entry name" value="TEII"/>
</dbReference>
<dbReference type="PANTHER" id="PTHR11487:SF0">
    <property type="entry name" value="S-ACYL FATTY ACID SYNTHASE THIOESTERASE, MEDIUM CHAIN"/>
    <property type="match status" value="1"/>
</dbReference>
<dbReference type="AlphaFoldDB" id="A0A918ZV20"/>
<evidence type="ECO:0000313" key="3">
    <source>
        <dbReference type="EMBL" id="GHE70143.1"/>
    </source>
</evidence>
<dbReference type="InterPro" id="IPR001031">
    <property type="entry name" value="Thioesterase"/>
</dbReference>
<evidence type="ECO:0000256" key="1">
    <source>
        <dbReference type="ARBA" id="ARBA00007169"/>
    </source>
</evidence>
<evidence type="ECO:0000259" key="2">
    <source>
        <dbReference type="Pfam" id="PF00975"/>
    </source>
</evidence>
<reference evidence="3" key="2">
    <citation type="submission" date="2020-09" db="EMBL/GenBank/DDBJ databases">
        <authorList>
            <person name="Sun Q."/>
            <person name="Ohkuma M."/>
        </authorList>
    </citation>
    <scope>NUCLEOTIDE SEQUENCE</scope>
    <source>
        <strain evidence="3">JCM 4784</strain>
    </source>
</reference>
<dbReference type="Proteomes" id="UP000608024">
    <property type="component" value="Unassembled WGS sequence"/>
</dbReference>
<sequence>MVAFIPPSCCGAGYFRRLRRELGDRVDVRALELPSHGRRYRETPLTDAAAAVADLAARVDTPLDALYGESLGAYLALGLADVLAQTRPPLLLAASNSPPSVRERIDPGAVDSVESAVAALRAMGGEIPPEVVSDPALAESAYPLIRADLLLAQSCIDLVRDSAAAGDLTVLAGADDTALTRMESWAEHTRGRCEVASLPGGHLLSATNPAGVAARVLEALARR</sequence>
<dbReference type="Pfam" id="PF00975">
    <property type="entry name" value="Thioesterase"/>
    <property type="match status" value="1"/>
</dbReference>